<evidence type="ECO:0000313" key="3">
    <source>
        <dbReference type="Proteomes" id="UP000067711"/>
    </source>
</evidence>
<feature type="region of interest" description="Disordered" evidence="1">
    <location>
        <begin position="75"/>
        <end position="94"/>
    </location>
</feature>
<evidence type="ECO:0000256" key="1">
    <source>
        <dbReference type="SAM" id="MobiDB-lite"/>
    </source>
</evidence>
<evidence type="ECO:0000313" key="2">
    <source>
        <dbReference type="EMBL" id="AOJ11697.1"/>
    </source>
</evidence>
<organism evidence="2 3">
    <name type="scientific">Burkholderia mayonis</name>
    <dbReference type="NCBI Taxonomy" id="1385591"/>
    <lineage>
        <taxon>Bacteria</taxon>
        <taxon>Pseudomonadati</taxon>
        <taxon>Pseudomonadota</taxon>
        <taxon>Betaproteobacteria</taxon>
        <taxon>Burkholderiales</taxon>
        <taxon>Burkholderiaceae</taxon>
        <taxon>Burkholderia</taxon>
        <taxon>pseudomallei group</taxon>
    </lineage>
</organism>
<accession>A0A1B4G754</accession>
<sequence length="111" mass="12468">MQNLERASPSPCYEATIPVNSSPPFLTDTELRRIAEPLRQPAAIMRWFKRAGFEVKQKPNGMPLVSRVHFEQVMRGRQPSSVSDEADAETGSPNAAALLRRFARSNNRKVC</sequence>
<name>A0A1B4G754_9BURK</name>
<dbReference type="Proteomes" id="UP000067711">
    <property type="component" value="Chromosome 1"/>
</dbReference>
<dbReference type="AlphaFoldDB" id="A0A1B4G754"/>
<protein>
    <submittedName>
        <fullName evidence="2">Uncharacterized protein</fullName>
    </submittedName>
</protein>
<gene>
    <name evidence="2" type="ORF">WS71_32180</name>
</gene>
<dbReference type="EMBL" id="CP013389">
    <property type="protein sequence ID" value="AOJ11697.1"/>
    <property type="molecule type" value="Genomic_DNA"/>
</dbReference>
<proteinExistence type="predicted"/>
<dbReference type="RefSeq" id="WP_066488578.1">
    <property type="nucleotide sequence ID" value="NZ_CP013389.1"/>
</dbReference>
<reference evidence="2 3" key="1">
    <citation type="submission" date="2015-12" db="EMBL/GenBank/DDBJ databases">
        <title>Diversity of Burkholderia near neighbor genomes.</title>
        <authorList>
            <person name="Sahl J."/>
            <person name="Wagner D."/>
            <person name="Keim P."/>
        </authorList>
    </citation>
    <scope>NUCLEOTIDE SEQUENCE [LARGE SCALE GENOMIC DNA]</scope>
    <source>
        <strain evidence="2 3">BDU8</strain>
    </source>
</reference>